<protein>
    <submittedName>
        <fullName evidence="3">M1 family metallopeptidase</fullName>
    </submittedName>
</protein>
<comment type="caution">
    <text evidence="3">The sequence shown here is derived from an EMBL/GenBank/DDBJ whole genome shotgun (WGS) entry which is preliminary data.</text>
</comment>
<gene>
    <name evidence="3" type="ORF">FE263_12880</name>
</gene>
<dbReference type="InterPro" id="IPR014782">
    <property type="entry name" value="Peptidase_M1_dom"/>
</dbReference>
<dbReference type="Proteomes" id="UP000305654">
    <property type="component" value="Unassembled WGS sequence"/>
</dbReference>
<dbReference type="CDD" id="cd09604">
    <property type="entry name" value="M1_APN_like"/>
    <property type="match status" value="1"/>
</dbReference>
<dbReference type="RefSeq" id="WP_138326432.1">
    <property type="nucleotide sequence ID" value="NZ_VCDI01000004.1"/>
</dbReference>
<reference evidence="3 4" key="1">
    <citation type="submission" date="2019-05" db="EMBL/GenBank/DDBJ databases">
        <authorList>
            <person name="Pankratov T."/>
            <person name="Grouzdev D."/>
        </authorList>
    </citation>
    <scope>NUCLEOTIDE SEQUENCE [LARGE SCALE GENOMIC DNA]</scope>
    <source>
        <strain evidence="3 4">KEBCLARHB70R</strain>
    </source>
</reference>
<organism evidence="3 4">
    <name type="scientific">Lichenicoccus roseus</name>
    <dbReference type="NCBI Taxonomy" id="2683649"/>
    <lineage>
        <taxon>Bacteria</taxon>
        <taxon>Pseudomonadati</taxon>
        <taxon>Pseudomonadota</taxon>
        <taxon>Alphaproteobacteria</taxon>
        <taxon>Acetobacterales</taxon>
        <taxon>Acetobacteraceae</taxon>
        <taxon>Lichenicoccus</taxon>
    </lineage>
</organism>
<feature type="chain" id="PRO_5024422553" evidence="1">
    <location>
        <begin position="31"/>
        <end position="671"/>
    </location>
</feature>
<sequence>MIQRLQPRRSPPFCVLAALSPIAAFLPAAAAEPVPPAREIFAPYPQQYPVNAYRSASGAPGPMYWQNRADYRIRATLLTATRSLSGDETIRYTNNSPDALDALWVQLDQNIYRANARAATVSRYFGRQHTEGDVIEAVSVQEGGRDIPAAFVVSDTRMRVALSQPLAPHGGHIALHIRWHYAVPGPWGGRTAVTPTRNGDIWEIAQWFPRMAVYDDLRGWDTLPYLGNEFYLEYGDIDYRVTVPTNFIVAGSGALQNPDEVLSMVERQRLARAGRSDRTIMIRTADEVKADAAAAPPSTTRTWHFLMHDTRDVAFAASPAFVWDAAHMHLPDIGGQPRLAMSVYPVEAAQDGRWSRSTEYVRAAIEYFSGKWYPYPWPNAINMAGHGANMEYPAIVFDGIADAGKKLYWVTTHEIGHTWFPMIVGSNERRAAFMDEGFNTFIDTYASDDFNHGEYAPKRDSEYAPGGGNPVEEIVPLLRQPDAPTILDEADLVPYRWSHTVQYFKAALGLRLLREQILGPQRFDLAFRRYIALWAYRHPSPSDFFRTMDSEGGEDLSWFWRGWFANNWPLDFGVSSIDDKAGTVTLVSKGGLVMPATLRIDYADGSSRRMRLPAELWQQGSPVTVGVAGAARIVGVTIDPDHVLPDVDRSDNMLIRPIQPAATAPTPAEGH</sequence>
<dbReference type="AlphaFoldDB" id="A0A5R9J325"/>
<dbReference type="SUPFAM" id="SSF55486">
    <property type="entry name" value="Metalloproteases ('zincins'), catalytic domain"/>
    <property type="match status" value="1"/>
</dbReference>
<evidence type="ECO:0000313" key="3">
    <source>
        <dbReference type="EMBL" id="TLU72024.1"/>
    </source>
</evidence>
<dbReference type="GO" id="GO:0008237">
    <property type="term" value="F:metallopeptidase activity"/>
    <property type="evidence" value="ECO:0007669"/>
    <property type="project" value="InterPro"/>
</dbReference>
<evidence type="ECO:0000259" key="2">
    <source>
        <dbReference type="Pfam" id="PF01433"/>
    </source>
</evidence>
<dbReference type="EMBL" id="VCDI01000004">
    <property type="protein sequence ID" value="TLU72024.1"/>
    <property type="molecule type" value="Genomic_DNA"/>
</dbReference>
<dbReference type="OrthoDB" id="9814383at2"/>
<feature type="signal peptide" evidence="1">
    <location>
        <begin position="1"/>
        <end position="30"/>
    </location>
</feature>
<keyword evidence="4" id="KW-1185">Reference proteome</keyword>
<evidence type="ECO:0000313" key="4">
    <source>
        <dbReference type="Proteomes" id="UP000305654"/>
    </source>
</evidence>
<feature type="domain" description="Peptidase M1 membrane alanine aminopeptidase" evidence="2">
    <location>
        <begin position="405"/>
        <end position="563"/>
    </location>
</feature>
<dbReference type="GO" id="GO:0008270">
    <property type="term" value="F:zinc ion binding"/>
    <property type="evidence" value="ECO:0007669"/>
    <property type="project" value="InterPro"/>
</dbReference>
<name>A0A5R9J325_9PROT</name>
<dbReference type="InterPro" id="IPR027268">
    <property type="entry name" value="Peptidase_M4/M1_CTD_sf"/>
</dbReference>
<dbReference type="Pfam" id="PF01433">
    <property type="entry name" value="Peptidase_M1"/>
    <property type="match status" value="1"/>
</dbReference>
<keyword evidence="1" id="KW-0732">Signal</keyword>
<evidence type="ECO:0000256" key="1">
    <source>
        <dbReference type="SAM" id="SignalP"/>
    </source>
</evidence>
<accession>A0A5R9J325</accession>
<proteinExistence type="predicted"/>
<dbReference type="Gene3D" id="1.10.390.10">
    <property type="entry name" value="Neutral Protease Domain 2"/>
    <property type="match status" value="1"/>
</dbReference>